<dbReference type="EMBL" id="AZMM01011343">
    <property type="protein sequence ID" value="ETJ34229.1"/>
    <property type="molecule type" value="Genomic_DNA"/>
</dbReference>
<feature type="non-terminal residue" evidence="1">
    <location>
        <position position="1"/>
    </location>
</feature>
<protein>
    <submittedName>
        <fullName evidence="1">Aminopeptidase N</fullName>
    </submittedName>
</protein>
<keyword evidence="1" id="KW-0645">Protease</keyword>
<comment type="caution">
    <text evidence="1">The sequence shown here is derived from an EMBL/GenBank/DDBJ whole genome shotgun (WGS) entry which is preliminary data.</text>
</comment>
<organism evidence="1">
    <name type="scientific">human gut metagenome</name>
    <dbReference type="NCBI Taxonomy" id="408170"/>
    <lineage>
        <taxon>unclassified sequences</taxon>
        <taxon>metagenomes</taxon>
        <taxon>organismal metagenomes</taxon>
    </lineage>
</organism>
<dbReference type="AlphaFoldDB" id="W1XZD2"/>
<gene>
    <name evidence="1" type="ORF">Q604_UNBC11343G0001</name>
</gene>
<keyword evidence="1" id="KW-0031">Aminopeptidase</keyword>
<evidence type="ECO:0000313" key="1">
    <source>
        <dbReference type="EMBL" id="ETJ34229.1"/>
    </source>
</evidence>
<name>W1XZD2_9ZZZZ</name>
<reference evidence="1" key="1">
    <citation type="submission" date="2013-12" db="EMBL/GenBank/DDBJ databases">
        <title>A Varibaculum cambriense genome reconstructed from a premature infant gut community with otherwise low bacterial novelty that shifts toward anaerobic metabolism during the third week of life.</title>
        <authorList>
            <person name="Brown C.T."/>
            <person name="Sharon I."/>
            <person name="Thomas B.C."/>
            <person name="Castelle C.J."/>
            <person name="Morowitz M.J."/>
            <person name="Banfield J.F."/>
        </authorList>
    </citation>
    <scope>NUCLEOTIDE SEQUENCE</scope>
</reference>
<accession>W1XZD2</accession>
<keyword evidence="1" id="KW-0378">Hydrolase</keyword>
<dbReference type="GO" id="GO:0004177">
    <property type="term" value="F:aminopeptidase activity"/>
    <property type="evidence" value="ECO:0007669"/>
    <property type="project" value="UniProtKB-KW"/>
</dbReference>
<sequence>ENWDWIKKALGGDMSFDKFVIYPANCFKTRERLNEYKAFFEPQLDDMAISRNIKMGIKEIAARIDLIEREKAAVEAAILATK</sequence>
<dbReference type="Gene3D" id="1.25.50.20">
    <property type="match status" value="1"/>
</dbReference>
<proteinExistence type="predicted"/>